<evidence type="ECO:0000259" key="1">
    <source>
        <dbReference type="Pfam" id="PF12680"/>
    </source>
</evidence>
<proteinExistence type="predicted"/>
<sequence>MTTFDRQEVEEEFQRYVARGKANDWNAWADQFTEDARYIEHEMGVFAGREAIREWIVPTMEAVSGMSFPTEWSVIDGGRVIFYCWNVFDPLPGMTGEYKFAVVVILEYAGNGQWDLEEDIYNAKEAEAVLGRFLEDAVAAGHEPPAPPT</sequence>
<dbReference type="Pfam" id="PF12680">
    <property type="entry name" value="SnoaL_2"/>
    <property type="match status" value="1"/>
</dbReference>
<organism evidence="2">
    <name type="scientific">freshwater metagenome</name>
    <dbReference type="NCBI Taxonomy" id="449393"/>
    <lineage>
        <taxon>unclassified sequences</taxon>
        <taxon>metagenomes</taxon>
        <taxon>ecological metagenomes</taxon>
    </lineage>
</organism>
<feature type="domain" description="SnoaL-like" evidence="1">
    <location>
        <begin position="14"/>
        <end position="113"/>
    </location>
</feature>
<evidence type="ECO:0000313" key="4">
    <source>
        <dbReference type="EMBL" id="CAB4990375.1"/>
    </source>
</evidence>
<dbReference type="Gene3D" id="3.10.450.50">
    <property type="match status" value="1"/>
</dbReference>
<gene>
    <name evidence="2" type="ORF">UFOPK2683_01401</name>
    <name evidence="3" type="ORF">UFOPK3605_01500</name>
    <name evidence="4" type="ORF">UFOPK3897_01697</name>
    <name evidence="5" type="ORF">UFOPK4121_01745</name>
</gene>
<reference evidence="2" key="1">
    <citation type="submission" date="2020-05" db="EMBL/GenBank/DDBJ databases">
        <authorList>
            <person name="Chiriac C."/>
            <person name="Salcher M."/>
            <person name="Ghai R."/>
            <person name="Kavagutti S V."/>
        </authorList>
    </citation>
    <scope>NUCLEOTIDE SEQUENCE</scope>
</reference>
<accession>A0A6J6SDR8</accession>
<dbReference type="EMBL" id="CAEZYK010000104">
    <property type="protein sequence ID" value="CAB4733036.1"/>
    <property type="molecule type" value="Genomic_DNA"/>
</dbReference>
<evidence type="ECO:0000313" key="5">
    <source>
        <dbReference type="EMBL" id="CAB5034594.1"/>
    </source>
</evidence>
<dbReference type="InterPro" id="IPR037401">
    <property type="entry name" value="SnoaL-like"/>
</dbReference>
<evidence type="ECO:0000313" key="2">
    <source>
        <dbReference type="EMBL" id="CAB4733036.1"/>
    </source>
</evidence>
<dbReference type="EMBL" id="CAFBMM010000114">
    <property type="protein sequence ID" value="CAB4917721.1"/>
    <property type="molecule type" value="Genomic_DNA"/>
</dbReference>
<name>A0A6J6SDR8_9ZZZZ</name>
<evidence type="ECO:0000313" key="3">
    <source>
        <dbReference type="EMBL" id="CAB4917721.1"/>
    </source>
</evidence>
<dbReference type="InterPro" id="IPR032710">
    <property type="entry name" value="NTF2-like_dom_sf"/>
</dbReference>
<dbReference type="EMBL" id="CAFBPQ010000115">
    <property type="protein sequence ID" value="CAB5034594.1"/>
    <property type="molecule type" value="Genomic_DNA"/>
</dbReference>
<protein>
    <submittedName>
        <fullName evidence="2">Unannotated protein</fullName>
    </submittedName>
</protein>
<dbReference type="AlphaFoldDB" id="A0A6J6SDR8"/>
<dbReference type="SUPFAM" id="SSF54427">
    <property type="entry name" value="NTF2-like"/>
    <property type="match status" value="1"/>
</dbReference>
<dbReference type="EMBL" id="CAFBOF010000074">
    <property type="protein sequence ID" value="CAB4990375.1"/>
    <property type="molecule type" value="Genomic_DNA"/>
</dbReference>